<gene>
    <name evidence="1" type="ORF">PITG_11823</name>
</gene>
<keyword evidence="2" id="KW-1185">Reference proteome</keyword>
<evidence type="ECO:0000313" key="2">
    <source>
        <dbReference type="Proteomes" id="UP000006643"/>
    </source>
</evidence>
<dbReference type="GeneID" id="9470836"/>
<proteinExistence type="predicted"/>
<accession>D0NHW6</accession>
<protein>
    <submittedName>
        <fullName evidence="1">Uncharacterized protein</fullName>
    </submittedName>
</protein>
<sequence>MAGEIYMERTHSLEDYNTKPYLEMLAKFRWGRLNAMMSTSFRPVVQTFSKAL</sequence>
<dbReference type="InParanoid" id="D0NHW6"/>
<dbReference type="KEGG" id="pif:PITG_11823"/>
<evidence type="ECO:0000313" key="1">
    <source>
        <dbReference type="EMBL" id="EEY58841.1"/>
    </source>
</evidence>
<name>D0NHW6_PHYIT</name>
<reference evidence="2" key="1">
    <citation type="journal article" date="2009" name="Nature">
        <title>Genome sequence and analysis of the Irish potato famine pathogen Phytophthora infestans.</title>
        <authorList>
            <consortium name="The Broad Institute Genome Sequencing Platform"/>
            <person name="Haas B.J."/>
            <person name="Kamoun S."/>
            <person name="Zody M.C."/>
            <person name="Jiang R.H."/>
            <person name="Handsaker R.E."/>
            <person name="Cano L.M."/>
            <person name="Grabherr M."/>
            <person name="Kodira C.D."/>
            <person name="Raffaele S."/>
            <person name="Torto-Alalibo T."/>
            <person name="Bozkurt T.O."/>
            <person name="Ah-Fong A.M."/>
            <person name="Alvarado L."/>
            <person name="Anderson V.L."/>
            <person name="Armstrong M.R."/>
            <person name="Avrova A."/>
            <person name="Baxter L."/>
            <person name="Beynon J."/>
            <person name="Boevink P.C."/>
            <person name="Bollmann S.R."/>
            <person name="Bos J.I."/>
            <person name="Bulone V."/>
            <person name="Cai G."/>
            <person name="Cakir C."/>
            <person name="Carrington J.C."/>
            <person name="Chawner M."/>
            <person name="Conti L."/>
            <person name="Costanzo S."/>
            <person name="Ewan R."/>
            <person name="Fahlgren N."/>
            <person name="Fischbach M.A."/>
            <person name="Fugelstad J."/>
            <person name="Gilroy E.M."/>
            <person name="Gnerre S."/>
            <person name="Green P.J."/>
            <person name="Grenville-Briggs L.J."/>
            <person name="Griffith J."/>
            <person name="Grunwald N.J."/>
            <person name="Horn K."/>
            <person name="Horner N.R."/>
            <person name="Hu C.H."/>
            <person name="Huitema E."/>
            <person name="Jeong D.H."/>
            <person name="Jones A.M."/>
            <person name="Jones J.D."/>
            <person name="Jones R.W."/>
            <person name="Karlsson E.K."/>
            <person name="Kunjeti S.G."/>
            <person name="Lamour K."/>
            <person name="Liu Z."/>
            <person name="Ma L."/>
            <person name="Maclean D."/>
            <person name="Chibucos M.C."/>
            <person name="McDonald H."/>
            <person name="McWalters J."/>
            <person name="Meijer H.J."/>
            <person name="Morgan W."/>
            <person name="Morris P.F."/>
            <person name="Munro C.A."/>
            <person name="O'Neill K."/>
            <person name="Ospina-Giraldo M."/>
            <person name="Pinzon A."/>
            <person name="Pritchard L."/>
            <person name="Ramsahoye B."/>
            <person name="Ren Q."/>
            <person name="Restrepo S."/>
            <person name="Roy S."/>
            <person name="Sadanandom A."/>
            <person name="Savidor A."/>
            <person name="Schornack S."/>
            <person name="Schwartz D.C."/>
            <person name="Schumann U.D."/>
            <person name="Schwessinger B."/>
            <person name="Seyer L."/>
            <person name="Sharpe T."/>
            <person name="Silvar C."/>
            <person name="Song J."/>
            <person name="Studholme D.J."/>
            <person name="Sykes S."/>
            <person name="Thines M."/>
            <person name="van de Vondervoort P.J."/>
            <person name="Phuntumart V."/>
            <person name="Wawra S."/>
            <person name="Weide R."/>
            <person name="Win J."/>
            <person name="Young C."/>
            <person name="Zhou S."/>
            <person name="Fry W."/>
            <person name="Meyers B.C."/>
            <person name="van West P."/>
            <person name="Ristaino J."/>
            <person name="Govers F."/>
            <person name="Birch P.R."/>
            <person name="Whisson S.C."/>
            <person name="Judelson H.S."/>
            <person name="Nusbaum C."/>
        </authorList>
    </citation>
    <scope>NUCLEOTIDE SEQUENCE [LARGE SCALE GENOMIC DNA]</scope>
    <source>
        <strain evidence="2">T30-4</strain>
    </source>
</reference>
<dbReference type="EMBL" id="DS028138">
    <property type="protein sequence ID" value="EEY58841.1"/>
    <property type="molecule type" value="Genomic_DNA"/>
</dbReference>
<organism evidence="1 2">
    <name type="scientific">Phytophthora infestans (strain T30-4)</name>
    <name type="common">Potato late blight agent</name>
    <dbReference type="NCBI Taxonomy" id="403677"/>
    <lineage>
        <taxon>Eukaryota</taxon>
        <taxon>Sar</taxon>
        <taxon>Stramenopiles</taxon>
        <taxon>Oomycota</taxon>
        <taxon>Peronosporomycetes</taxon>
        <taxon>Peronosporales</taxon>
        <taxon>Peronosporaceae</taxon>
        <taxon>Phytophthora</taxon>
    </lineage>
</organism>
<dbReference type="RefSeq" id="XP_002901314.1">
    <property type="nucleotide sequence ID" value="XM_002901268.1"/>
</dbReference>
<dbReference type="Proteomes" id="UP000006643">
    <property type="component" value="Unassembled WGS sequence"/>
</dbReference>
<dbReference type="AlphaFoldDB" id="D0NHW6"/>
<dbReference type="HOGENOM" id="CLU_3091452_0_0_1"/>
<dbReference type="VEuPathDB" id="FungiDB:PITG_11823"/>